<dbReference type="PROSITE" id="PS50011">
    <property type="entry name" value="PROTEIN_KINASE_DOM"/>
    <property type="match status" value="1"/>
</dbReference>
<dbReference type="EC" id="2.7.11.30" evidence="3"/>
<dbReference type="EnsemblMetazoa" id="CLYHEMT014689.1">
    <property type="protein sequence ID" value="CLYHEMP014689.1"/>
    <property type="gene ID" value="CLYHEMG014689"/>
</dbReference>
<evidence type="ECO:0000256" key="8">
    <source>
        <dbReference type="ARBA" id="ARBA00022741"/>
    </source>
</evidence>
<feature type="domain" description="Protein kinase" evidence="17">
    <location>
        <begin position="215"/>
        <end position="511"/>
    </location>
</feature>
<dbReference type="Gene3D" id="1.10.510.10">
    <property type="entry name" value="Transferase(Phosphotransferase) domain 1"/>
    <property type="match status" value="1"/>
</dbReference>
<dbReference type="PANTHER" id="PTHR23255">
    <property type="entry name" value="TRANSFORMING GROWTH FACTOR-BETA RECEPTOR TYPE I AND II"/>
    <property type="match status" value="1"/>
</dbReference>
<evidence type="ECO:0000256" key="5">
    <source>
        <dbReference type="ARBA" id="ARBA00022679"/>
    </source>
</evidence>
<feature type="transmembrane region" description="Helical" evidence="15">
    <location>
        <begin position="140"/>
        <end position="162"/>
    </location>
</feature>
<dbReference type="AlphaFoldDB" id="A0A7M5WY70"/>
<sequence length="549" mass="62067">MLNLVVQRCSLIILLGSFVDSTLLCECRKATNQTSIPYNFNCQELNGCYATGLKNRCFATKTEKGCISWKVCLHYEDLGYALNKTILKCCKDKQYCNSDIVQSGLDLYIKGEEITDHFDVNFKIDESSKTKNKELSTEEVIIIVVFAPCLAILLLSILWLGLRFIKKYHQKKLDQEALDSINRQAALESLISNGGGSGSGVGVAHLNQRTLSWQIILQGIVGSGGFGTVQVGYWNGQKVAVKIIDSNEQESWEQEKDLYLTKLLNHENILGFIGADVKEDAYEIQRWLVFDYHPNGSVYDFLQTNTLNIPQMLMMVSGVLDGLYHLHLELKTSNISKPAIAHRDMKTKNILVKLDGTCCLADFGLAHKRLPNQNSTGDVPPQKVYVGTSRYQAPELLANKIDGNRFEQFKMTDIYSLALCLWEFCWRTCVDDEIPVHEYELPYKDDVPSNPSATDMKPVVCTEGRRPPIPPHWENDETMKKLSKMIGYCWLANPDERLRISRVRKQVHTLKDECKLTIKEDGEIEKDIVSVCLPSLVSNKNEKSEKSGS</sequence>
<keyword evidence="5" id="KW-0808">Transferase</keyword>
<evidence type="ECO:0000256" key="12">
    <source>
        <dbReference type="ARBA" id="ARBA00023136"/>
    </source>
</evidence>
<keyword evidence="12 15" id="KW-0472">Membrane</keyword>
<evidence type="ECO:0000256" key="14">
    <source>
        <dbReference type="PROSITE-ProRule" id="PRU10141"/>
    </source>
</evidence>
<comment type="similarity">
    <text evidence="2">Belongs to the protein kinase superfamily. TKL Ser/Thr protein kinase family. TGFB receptor subfamily.</text>
</comment>
<dbReference type="GO" id="GO:0005886">
    <property type="term" value="C:plasma membrane"/>
    <property type="evidence" value="ECO:0007669"/>
    <property type="project" value="TreeGrafter"/>
</dbReference>
<evidence type="ECO:0000256" key="6">
    <source>
        <dbReference type="ARBA" id="ARBA00022692"/>
    </source>
</evidence>
<keyword evidence="7 16" id="KW-0732">Signal</keyword>
<dbReference type="GO" id="GO:0043235">
    <property type="term" value="C:receptor complex"/>
    <property type="evidence" value="ECO:0007669"/>
    <property type="project" value="TreeGrafter"/>
</dbReference>
<keyword evidence="8 14" id="KW-0547">Nucleotide-binding</keyword>
<dbReference type="GeneID" id="136803238"/>
<feature type="signal peptide" evidence="16">
    <location>
        <begin position="1"/>
        <end position="24"/>
    </location>
</feature>
<comment type="subcellular location">
    <subcellularLocation>
        <location evidence="1">Membrane</location>
        <topology evidence="1">Single-pass type I membrane protein</topology>
    </subcellularLocation>
</comment>
<dbReference type="InterPro" id="IPR017441">
    <property type="entry name" value="Protein_kinase_ATP_BS"/>
</dbReference>
<dbReference type="OrthoDB" id="4062651at2759"/>
<evidence type="ECO:0000256" key="7">
    <source>
        <dbReference type="ARBA" id="ARBA00022729"/>
    </source>
</evidence>
<evidence type="ECO:0000256" key="16">
    <source>
        <dbReference type="SAM" id="SignalP"/>
    </source>
</evidence>
<dbReference type="InterPro" id="IPR000719">
    <property type="entry name" value="Prot_kinase_dom"/>
</dbReference>
<evidence type="ECO:0000256" key="1">
    <source>
        <dbReference type="ARBA" id="ARBA00004479"/>
    </source>
</evidence>
<evidence type="ECO:0000256" key="13">
    <source>
        <dbReference type="ARBA" id="ARBA00023170"/>
    </source>
</evidence>
<keyword evidence="9" id="KW-0418">Kinase</keyword>
<evidence type="ECO:0000256" key="11">
    <source>
        <dbReference type="ARBA" id="ARBA00022989"/>
    </source>
</evidence>
<dbReference type="InterPro" id="IPR011009">
    <property type="entry name" value="Kinase-like_dom_sf"/>
</dbReference>
<organism evidence="18 19">
    <name type="scientific">Clytia hemisphaerica</name>
    <dbReference type="NCBI Taxonomy" id="252671"/>
    <lineage>
        <taxon>Eukaryota</taxon>
        <taxon>Metazoa</taxon>
        <taxon>Cnidaria</taxon>
        <taxon>Hydrozoa</taxon>
        <taxon>Hydroidolina</taxon>
        <taxon>Leptothecata</taxon>
        <taxon>Obeliida</taxon>
        <taxon>Clytiidae</taxon>
        <taxon>Clytia</taxon>
    </lineage>
</organism>
<dbReference type="GO" id="GO:0071363">
    <property type="term" value="P:cellular response to growth factor stimulus"/>
    <property type="evidence" value="ECO:0007669"/>
    <property type="project" value="TreeGrafter"/>
</dbReference>
<dbReference type="GO" id="GO:0004675">
    <property type="term" value="F:transmembrane receptor protein serine/threonine kinase activity"/>
    <property type="evidence" value="ECO:0007669"/>
    <property type="project" value="UniProtKB-EC"/>
</dbReference>
<dbReference type="InterPro" id="IPR000333">
    <property type="entry name" value="TGFB_receptor"/>
</dbReference>
<evidence type="ECO:0000256" key="15">
    <source>
        <dbReference type="SAM" id="Phobius"/>
    </source>
</evidence>
<feature type="chain" id="PRO_5029513903" description="receptor protein serine/threonine kinase" evidence="16">
    <location>
        <begin position="25"/>
        <end position="549"/>
    </location>
</feature>
<dbReference type="PROSITE" id="PS00108">
    <property type="entry name" value="PROTEIN_KINASE_ST"/>
    <property type="match status" value="1"/>
</dbReference>
<dbReference type="InterPro" id="IPR008271">
    <property type="entry name" value="Ser/Thr_kinase_AS"/>
</dbReference>
<name>A0A7M5WY70_9CNID</name>
<evidence type="ECO:0000313" key="18">
    <source>
        <dbReference type="EnsemblMetazoa" id="CLYHEMP014689.1"/>
    </source>
</evidence>
<keyword evidence="11 15" id="KW-1133">Transmembrane helix</keyword>
<dbReference type="SUPFAM" id="SSF56112">
    <property type="entry name" value="Protein kinase-like (PK-like)"/>
    <property type="match status" value="1"/>
</dbReference>
<evidence type="ECO:0000259" key="17">
    <source>
        <dbReference type="PROSITE" id="PS50011"/>
    </source>
</evidence>
<dbReference type="Proteomes" id="UP000594262">
    <property type="component" value="Unplaced"/>
</dbReference>
<dbReference type="RefSeq" id="XP_066916063.1">
    <property type="nucleotide sequence ID" value="XM_067059962.1"/>
</dbReference>
<keyword evidence="13" id="KW-0675">Receptor</keyword>
<feature type="binding site" evidence="14">
    <location>
        <position position="242"/>
    </location>
    <ligand>
        <name>ATP</name>
        <dbReference type="ChEBI" id="CHEBI:30616"/>
    </ligand>
</feature>
<dbReference type="Pfam" id="PF00069">
    <property type="entry name" value="Pkinase"/>
    <property type="match status" value="1"/>
</dbReference>
<keyword evidence="4" id="KW-0723">Serine/threonine-protein kinase</keyword>
<dbReference type="SMART" id="SM00220">
    <property type="entry name" value="S_TKc"/>
    <property type="match status" value="1"/>
</dbReference>
<evidence type="ECO:0000256" key="2">
    <source>
        <dbReference type="ARBA" id="ARBA00009605"/>
    </source>
</evidence>
<protein>
    <recommendedName>
        <fullName evidence="3">receptor protein serine/threonine kinase</fullName>
        <ecNumber evidence="3">2.7.11.30</ecNumber>
    </recommendedName>
</protein>
<keyword evidence="10 14" id="KW-0067">ATP-binding</keyword>
<dbReference type="Gene3D" id="3.30.200.20">
    <property type="entry name" value="Phosphorylase Kinase, domain 1"/>
    <property type="match status" value="1"/>
</dbReference>
<dbReference type="GO" id="GO:0005524">
    <property type="term" value="F:ATP binding"/>
    <property type="evidence" value="ECO:0007669"/>
    <property type="project" value="UniProtKB-UniRule"/>
</dbReference>
<evidence type="ECO:0000256" key="4">
    <source>
        <dbReference type="ARBA" id="ARBA00022527"/>
    </source>
</evidence>
<evidence type="ECO:0000256" key="3">
    <source>
        <dbReference type="ARBA" id="ARBA00012401"/>
    </source>
</evidence>
<keyword evidence="19" id="KW-1185">Reference proteome</keyword>
<evidence type="ECO:0000313" key="19">
    <source>
        <dbReference type="Proteomes" id="UP000594262"/>
    </source>
</evidence>
<evidence type="ECO:0000256" key="9">
    <source>
        <dbReference type="ARBA" id="ARBA00022777"/>
    </source>
</evidence>
<accession>A0A7M5WY70</accession>
<evidence type="ECO:0000256" key="10">
    <source>
        <dbReference type="ARBA" id="ARBA00022840"/>
    </source>
</evidence>
<proteinExistence type="inferred from homology"/>
<keyword evidence="6 15" id="KW-0812">Transmembrane</keyword>
<dbReference type="PANTHER" id="PTHR23255:SF104">
    <property type="entry name" value="TGF-BETA RECEPTOR TYPE-2-LIKE ISOFORM X1"/>
    <property type="match status" value="1"/>
</dbReference>
<reference evidence="18" key="1">
    <citation type="submission" date="2021-01" db="UniProtKB">
        <authorList>
            <consortium name="EnsemblMetazoa"/>
        </authorList>
    </citation>
    <scope>IDENTIFICATION</scope>
</reference>
<dbReference type="PROSITE" id="PS00107">
    <property type="entry name" value="PROTEIN_KINASE_ATP"/>
    <property type="match status" value="1"/>
</dbReference>